<dbReference type="Gene3D" id="3.20.20.60">
    <property type="entry name" value="Phosphoenolpyruvate-binding domains"/>
    <property type="match status" value="1"/>
</dbReference>
<dbReference type="AlphaFoldDB" id="A0A5C8Z5Z6"/>
<dbReference type="SUPFAM" id="SSF51621">
    <property type="entry name" value="Phosphoenolpyruvate/pyruvate domain"/>
    <property type="match status" value="1"/>
</dbReference>
<dbReference type="EMBL" id="VKAC01000012">
    <property type="protein sequence ID" value="TXR52693.1"/>
    <property type="molecule type" value="Genomic_DNA"/>
</dbReference>
<dbReference type="OrthoDB" id="9808769at2"/>
<comment type="caution">
    <text evidence="4">The sequence shown here is derived from an EMBL/GenBank/DDBJ whole genome shotgun (WGS) entry which is preliminary data.</text>
</comment>
<dbReference type="GO" id="GO:0006107">
    <property type="term" value="P:oxaloacetate metabolic process"/>
    <property type="evidence" value="ECO:0007669"/>
    <property type="project" value="TreeGrafter"/>
</dbReference>
<keyword evidence="3" id="KW-0460">Magnesium</keyword>
<keyword evidence="2" id="KW-0479">Metal-binding</keyword>
<protein>
    <submittedName>
        <fullName evidence="4">Aldolase</fullName>
    </submittedName>
</protein>
<sequence>MDDLLARLDDQLADLDAALAAPPVELPRPQPVHTAYVPADAGDDGTPQEWGRRALGLLARHAPGTAALAAATGLDVDDDDRERLLELLRTRPVADLRLDLEDGYGLPGEAPGRRGDAEEDAHADAAGAALARIAGRRVRGQVAPAVAGVRVRSFEAGTRRRSVRTLARVVAAVAATAERGADAPEVELGALPDHLLVTLAKVSDPAQVAALADVLDALEDAHGLERGWVRVEVQVEVPALVVSPDGRAAVARCREAARGRLTGLHYGTYDFSAACGVPPAQQSLEHPLADHAKAVLQLAAAGTGVAVSDGSTNVLPTGGADGSDTAQVHAAWALHARLVVRQLERGLAQGWDLHPGHLVTRHLANLVHARSGLPEAERRLGAWVAATAARAAAGDDAAAGVADEPATAQAMARLLVRADVVGVQDLATSAQRVGMDGPALEALASRRVG</sequence>
<dbReference type="PANTHER" id="PTHR32308">
    <property type="entry name" value="LYASE BETA SUBUNIT, PUTATIVE (AFU_ORTHOLOGUE AFUA_4G13030)-RELATED"/>
    <property type="match status" value="1"/>
</dbReference>
<proteinExistence type="predicted"/>
<gene>
    <name evidence="4" type="ORF">FMM08_18235</name>
</gene>
<evidence type="ECO:0000256" key="1">
    <source>
        <dbReference type="ARBA" id="ARBA00001946"/>
    </source>
</evidence>
<dbReference type="Proteomes" id="UP000321234">
    <property type="component" value="Unassembled WGS sequence"/>
</dbReference>
<dbReference type="GO" id="GO:0000287">
    <property type="term" value="F:magnesium ion binding"/>
    <property type="evidence" value="ECO:0007669"/>
    <property type="project" value="TreeGrafter"/>
</dbReference>
<dbReference type="InterPro" id="IPR054255">
    <property type="entry name" value="DUF6986"/>
</dbReference>
<dbReference type="InterPro" id="IPR015813">
    <property type="entry name" value="Pyrv/PenolPyrv_kinase-like_dom"/>
</dbReference>
<keyword evidence="5" id="KW-1185">Reference proteome</keyword>
<organism evidence="4 5">
    <name type="scientific">Quadrisphaera setariae</name>
    <dbReference type="NCBI Taxonomy" id="2593304"/>
    <lineage>
        <taxon>Bacteria</taxon>
        <taxon>Bacillati</taxon>
        <taxon>Actinomycetota</taxon>
        <taxon>Actinomycetes</taxon>
        <taxon>Kineosporiales</taxon>
        <taxon>Kineosporiaceae</taxon>
        <taxon>Quadrisphaera</taxon>
    </lineage>
</organism>
<evidence type="ECO:0000256" key="3">
    <source>
        <dbReference type="ARBA" id="ARBA00022842"/>
    </source>
</evidence>
<dbReference type="GO" id="GO:0003824">
    <property type="term" value="F:catalytic activity"/>
    <property type="evidence" value="ECO:0007669"/>
    <property type="project" value="InterPro"/>
</dbReference>
<comment type="cofactor">
    <cofactor evidence="1">
        <name>Mg(2+)</name>
        <dbReference type="ChEBI" id="CHEBI:18420"/>
    </cofactor>
</comment>
<reference evidence="4 5" key="1">
    <citation type="submission" date="2019-07" db="EMBL/GenBank/DDBJ databases">
        <title>Quadrisphaera sp. strain DD2A genome sequencing and assembly.</title>
        <authorList>
            <person name="Kim I."/>
        </authorList>
    </citation>
    <scope>NUCLEOTIDE SEQUENCE [LARGE SCALE GENOMIC DNA]</scope>
    <source>
        <strain evidence="4 5">DD2A</strain>
    </source>
</reference>
<dbReference type="RefSeq" id="WP_147927815.1">
    <property type="nucleotide sequence ID" value="NZ_VKAC01000012.1"/>
</dbReference>
<name>A0A5C8Z5Z6_9ACTN</name>
<evidence type="ECO:0000313" key="4">
    <source>
        <dbReference type="EMBL" id="TXR52693.1"/>
    </source>
</evidence>
<evidence type="ECO:0000313" key="5">
    <source>
        <dbReference type="Proteomes" id="UP000321234"/>
    </source>
</evidence>
<evidence type="ECO:0000256" key="2">
    <source>
        <dbReference type="ARBA" id="ARBA00022723"/>
    </source>
</evidence>
<dbReference type="Pfam" id="PF22484">
    <property type="entry name" value="DUF6986"/>
    <property type="match status" value="1"/>
</dbReference>
<dbReference type="InterPro" id="IPR040442">
    <property type="entry name" value="Pyrv_kinase-like_dom_sf"/>
</dbReference>
<dbReference type="PANTHER" id="PTHR32308:SF10">
    <property type="entry name" value="CITRATE LYASE SUBUNIT BETA"/>
    <property type="match status" value="1"/>
</dbReference>
<accession>A0A5C8Z5Z6</accession>